<accession>A0A0Q2M6B8</accession>
<dbReference type="KEGG" id="ttd:A3L14_00325"/>
<dbReference type="EMBL" id="LIXN01000001">
    <property type="protein sequence ID" value="KQH83442.1"/>
    <property type="molecule type" value="Genomic_DNA"/>
</dbReference>
<dbReference type="RefSeq" id="WP_055428367.1">
    <property type="nucleotide sequence ID" value="NZ_CP015105.1"/>
</dbReference>
<reference evidence="3 8" key="2">
    <citation type="submission" date="2016-04" db="EMBL/GenBank/DDBJ databases">
        <title>Complete genome sequence of Thermococcus thioreducens type strain OGL-20P.</title>
        <authorList>
            <person name="Oger P.M."/>
        </authorList>
    </citation>
    <scope>NUCLEOTIDE SEQUENCE [LARGE SCALE GENOMIC DNA]</scope>
    <source>
        <strain evidence="3 8">OGL-20P</strain>
    </source>
</reference>
<sequence>MSTRVKFLALSGLLFSLMTLMINYSATTSSAPRGSSAPWTGVLLIVLAIVGLFVIIGVLLGWRDPFRRDEGGGFGFLTYIAIVFGGIVGGVVFRMMKKRPLGFPANDTSVNGSVNGSLPLQSTTQSPTYHNVSLTPAREALSSQYLLYALLVVVIVVFAYLAVIQYREYLQKKERKEMKLRAELFDKKLDELGLEMFENPREAIVGVYKNAVLWLNYLGIPYEESWTHWEHAEHVRYMHDAFVELTRLFEKAKYAPEKITWDDARRALRVYREMRRGVDEV</sequence>
<dbReference type="STRING" id="277988.SAMN05216170_1374"/>
<dbReference type="GeneID" id="33332818"/>
<dbReference type="EMBL" id="CP015105">
    <property type="protein sequence ID" value="ASJ11423.1"/>
    <property type="molecule type" value="Genomic_DNA"/>
</dbReference>
<dbReference type="Proteomes" id="UP000182125">
    <property type="component" value="Unassembled WGS sequence"/>
</dbReference>
<evidence type="ECO:0000256" key="1">
    <source>
        <dbReference type="SAM" id="Phobius"/>
    </source>
</evidence>
<dbReference type="OrthoDB" id="99436at2157"/>
<evidence type="ECO:0000313" key="5">
    <source>
        <dbReference type="EMBL" id="SEW06985.1"/>
    </source>
</evidence>
<name>A0A0Q2M6B8_9EURY</name>
<dbReference type="EMBL" id="FOIW01000002">
    <property type="protein sequence ID" value="SEW06985.1"/>
    <property type="molecule type" value="Genomic_DNA"/>
</dbReference>
<evidence type="ECO:0000313" key="3">
    <source>
        <dbReference type="EMBL" id="ASJ11423.1"/>
    </source>
</evidence>
<dbReference type="PATRIC" id="fig|277988.4.peg.68"/>
<reference evidence="4 6" key="1">
    <citation type="submission" date="2015-08" db="EMBL/GenBank/DDBJ databases">
        <title>Thermococcus thioreducens DSM 14981 genome sequencing.</title>
        <authorList>
            <person name="Hong S.-J."/>
            <person name="Kim M.-C."/>
            <person name="Shin J.-H."/>
        </authorList>
    </citation>
    <scope>NUCLEOTIDE SEQUENCE [LARGE SCALE GENOMIC DNA]</scope>
    <source>
        <strain evidence="4 6">DSM 14981</strain>
    </source>
</reference>
<dbReference type="Proteomes" id="UP000051862">
    <property type="component" value="Unassembled WGS sequence"/>
</dbReference>
<evidence type="ECO:0000313" key="7">
    <source>
        <dbReference type="Proteomes" id="UP000182125"/>
    </source>
</evidence>
<evidence type="ECO:0000313" key="6">
    <source>
        <dbReference type="Proteomes" id="UP000051862"/>
    </source>
</evidence>
<keyword evidence="1" id="KW-0812">Transmembrane</keyword>
<organism evidence="4 6">
    <name type="scientific">Thermococcus thioreducens</name>
    <dbReference type="NCBI Taxonomy" id="277988"/>
    <lineage>
        <taxon>Archaea</taxon>
        <taxon>Methanobacteriati</taxon>
        <taxon>Methanobacteriota</taxon>
        <taxon>Thermococci</taxon>
        <taxon>Thermococcales</taxon>
        <taxon>Thermococcaceae</taxon>
        <taxon>Thermococcus</taxon>
    </lineage>
</organism>
<proteinExistence type="predicted"/>
<evidence type="ECO:0000259" key="2">
    <source>
        <dbReference type="Pfam" id="PF13559"/>
    </source>
</evidence>
<dbReference type="Proteomes" id="UP000250136">
    <property type="component" value="Chromosome"/>
</dbReference>
<feature type="domain" description="Protein-glutamine gamma-glutamyltransferase-like C-terminal" evidence="2">
    <location>
        <begin position="208"/>
        <end position="272"/>
    </location>
</feature>
<gene>
    <name evidence="3" type="ORF">A3L14_00325</name>
    <name evidence="4" type="ORF">AMR53_00330</name>
    <name evidence="5" type="ORF">SAMN05216170_1374</name>
</gene>
<feature type="transmembrane region" description="Helical" evidence="1">
    <location>
        <begin position="145"/>
        <end position="166"/>
    </location>
</feature>
<keyword evidence="1" id="KW-0472">Membrane</keyword>
<dbReference type="AlphaFoldDB" id="A0A0Q2M6B8"/>
<evidence type="ECO:0000313" key="8">
    <source>
        <dbReference type="Proteomes" id="UP000250136"/>
    </source>
</evidence>
<evidence type="ECO:0000313" key="4">
    <source>
        <dbReference type="EMBL" id="KQH83442.1"/>
    </source>
</evidence>
<dbReference type="InterPro" id="IPR025403">
    <property type="entry name" value="TgpA-like_C"/>
</dbReference>
<feature type="transmembrane region" description="Helical" evidence="1">
    <location>
        <begin position="74"/>
        <end position="96"/>
    </location>
</feature>
<keyword evidence="8" id="KW-1185">Reference proteome</keyword>
<keyword evidence="1" id="KW-1133">Transmembrane helix</keyword>
<protein>
    <recommendedName>
        <fullName evidence="2">Protein-glutamine gamma-glutamyltransferase-like C-terminal domain-containing protein</fullName>
    </recommendedName>
</protein>
<dbReference type="Pfam" id="PF13559">
    <property type="entry name" value="DUF4129"/>
    <property type="match status" value="1"/>
</dbReference>
<reference evidence="5 7" key="3">
    <citation type="submission" date="2016-10" db="EMBL/GenBank/DDBJ databases">
        <authorList>
            <person name="de Groot N.N."/>
        </authorList>
    </citation>
    <scope>NUCLEOTIDE SEQUENCE [LARGE SCALE GENOMIC DNA]</scope>
    <source>
        <strain evidence="5 7">OGL-20</strain>
    </source>
</reference>
<feature type="transmembrane region" description="Helical" evidence="1">
    <location>
        <begin position="40"/>
        <end position="62"/>
    </location>
</feature>